<gene>
    <name evidence="1" type="ORF">JIN78_11245</name>
</gene>
<dbReference type="PANTHER" id="PTHR40202">
    <property type="match status" value="1"/>
</dbReference>
<evidence type="ECO:0008006" key="3">
    <source>
        <dbReference type="Google" id="ProtNLM"/>
    </source>
</evidence>
<dbReference type="RefSeq" id="WP_200392072.1">
    <property type="nucleotide sequence ID" value="NZ_JAENIO010000028.1"/>
</dbReference>
<protein>
    <recommendedName>
        <fullName evidence="3">Phosphonate degradation operons associated HDIG domain protein</fullName>
    </recommendedName>
</protein>
<evidence type="ECO:0000313" key="2">
    <source>
        <dbReference type="Proteomes" id="UP000604083"/>
    </source>
</evidence>
<dbReference type="EMBL" id="JAENIO010000028">
    <property type="protein sequence ID" value="MBK1834637.1"/>
    <property type="molecule type" value="Genomic_DNA"/>
</dbReference>
<dbReference type="SUPFAM" id="SSF109604">
    <property type="entry name" value="HD-domain/PDEase-like"/>
    <property type="match status" value="1"/>
</dbReference>
<comment type="caution">
    <text evidence="1">The sequence shown here is derived from an EMBL/GenBank/DDBJ whole genome shotgun (WGS) entry which is preliminary data.</text>
</comment>
<dbReference type="PANTHER" id="PTHR40202:SF1">
    <property type="entry name" value="HD DOMAIN-CONTAINING PROTEIN"/>
    <property type="match status" value="1"/>
</dbReference>
<proteinExistence type="predicted"/>
<keyword evidence="2" id="KW-1185">Reference proteome</keyword>
<sequence>MRKEEVIAEVYELFRTRGGESYGEEVTQRQHAVQVGLLAIGNHESAEGVAAAFLHDIAHLLTEPGKSGPFGSPNHDALGGRWARERGFSETTACLIENHVAAKRYLTAREEGYFARLSFASRKTLVEQGGPMSEEEARAFEEDPLFSRHLQLRRWDEAGKDDSADLEDVEQFRPYLARALGARA</sequence>
<reference evidence="1" key="1">
    <citation type="submission" date="2021-01" db="EMBL/GenBank/DDBJ databases">
        <title>Modified the classification status of verrucomicrobia.</title>
        <authorList>
            <person name="Feng X."/>
        </authorList>
    </citation>
    <scope>NUCLEOTIDE SEQUENCE</scope>
    <source>
        <strain evidence="1">KCTC 12986</strain>
    </source>
</reference>
<dbReference type="InterPro" id="IPR052567">
    <property type="entry name" value="OP_Dioxygenase"/>
</dbReference>
<dbReference type="Gene3D" id="1.10.3210.10">
    <property type="entry name" value="Hypothetical protein af1432"/>
    <property type="match status" value="1"/>
</dbReference>
<organism evidence="1 2">
    <name type="scientific">Roseibacillus ishigakijimensis</name>
    <dbReference type="NCBI Taxonomy" id="454146"/>
    <lineage>
        <taxon>Bacteria</taxon>
        <taxon>Pseudomonadati</taxon>
        <taxon>Verrucomicrobiota</taxon>
        <taxon>Verrucomicrobiia</taxon>
        <taxon>Verrucomicrobiales</taxon>
        <taxon>Verrucomicrobiaceae</taxon>
        <taxon>Roseibacillus</taxon>
    </lineage>
</organism>
<dbReference type="Proteomes" id="UP000604083">
    <property type="component" value="Unassembled WGS sequence"/>
</dbReference>
<evidence type="ECO:0000313" key="1">
    <source>
        <dbReference type="EMBL" id="MBK1834637.1"/>
    </source>
</evidence>
<name>A0A934RMQ2_9BACT</name>
<accession>A0A934RMQ2</accession>
<dbReference type="AlphaFoldDB" id="A0A934RMQ2"/>